<evidence type="ECO:0008006" key="2">
    <source>
        <dbReference type="Google" id="ProtNLM"/>
    </source>
</evidence>
<accession>X1D369</accession>
<dbReference type="GO" id="GO:0004252">
    <property type="term" value="F:serine-type endopeptidase activity"/>
    <property type="evidence" value="ECO:0007669"/>
    <property type="project" value="InterPro"/>
</dbReference>
<name>X1D369_9ZZZZ</name>
<comment type="caution">
    <text evidence="1">The sequence shown here is derived from an EMBL/GenBank/DDBJ whole genome shotgun (WGS) entry which is preliminary data.</text>
</comment>
<dbReference type="SUPFAM" id="SSF52743">
    <property type="entry name" value="Subtilisin-like"/>
    <property type="match status" value="1"/>
</dbReference>
<dbReference type="Gene3D" id="3.40.50.200">
    <property type="entry name" value="Peptidase S8/S53 domain"/>
    <property type="match status" value="1"/>
</dbReference>
<dbReference type="EMBL" id="BART01035450">
    <property type="protein sequence ID" value="GAH14622.1"/>
    <property type="molecule type" value="Genomic_DNA"/>
</dbReference>
<gene>
    <name evidence="1" type="ORF">S01H4_60205</name>
</gene>
<sequence length="161" mass="18125">MRFALLLLFAFFVNVCGARPVIVKFKDVLTTAVAVKKEATTFQQDAISLLQTRGVSYESFWIVNCLILDADPALVSELLKLESVEYIIDDEPVYPLIIDDDSKPFMDPYMWNLETINIRGQWNDGFDGQNIVVCNLDTGVDWTHPALQNSFRGDIDGDGDV</sequence>
<dbReference type="PROSITE" id="PS51892">
    <property type="entry name" value="SUBTILASE"/>
    <property type="match status" value="1"/>
</dbReference>
<feature type="non-terminal residue" evidence="1">
    <location>
        <position position="161"/>
    </location>
</feature>
<organism evidence="1">
    <name type="scientific">marine sediment metagenome</name>
    <dbReference type="NCBI Taxonomy" id="412755"/>
    <lineage>
        <taxon>unclassified sequences</taxon>
        <taxon>metagenomes</taxon>
        <taxon>ecological metagenomes</taxon>
    </lineage>
</organism>
<reference evidence="1" key="1">
    <citation type="journal article" date="2014" name="Front. Microbiol.">
        <title>High frequency of phylogenetically diverse reductive dehalogenase-homologous genes in deep subseafloor sedimentary metagenomes.</title>
        <authorList>
            <person name="Kawai M."/>
            <person name="Futagami T."/>
            <person name="Toyoda A."/>
            <person name="Takaki Y."/>
            <person name="Nishi S."/>
            <person name="Hori S."/>
            <person name="Arai W."/>
            <person name="Tsubouchi T."/>
            <person name="Morono Y."/>
            <person name="Uchiyama I."/>
            <person name="Ito T."/>
            <person name="Fujiyama A."/>
            <person name="Inagaki F."/>
            <person name="Takami H."/>
        </authorList>
    </citation>
    <scope>NUCLEOTIDE SEQUENCE</scope>
    <source>
        <strain evidence="1">Expedition CK06-06</strain>
    </source>
</reference>
<protein>
    <recommendedName>
        <fullName evidence="2">Peptidase S8/S53 domain-containing protein</fullName>
    </recommendedName>
</protein>
<dbReference type="GO" id="GO:0006508">
    <property type="term" value="P:proteolysis"/>
    <property type="evidence" value="ECO:0007669"/>
    <property type="project" value="InterPro"/>
</dbReference>
<dbReference type="AlphaFoldDB" id="X1D369"/>
<dbReference type="InterPro" id="IPR036852">
    <property type="entry name" value="Peptidase_S8/S53_dom_sf"/>
</dbReference>
<evidence type="ECO:0000313" key="1">
    <source>
        <dbReference type="EMBL" id="GAH14622.1"/>
    </source>
</evidence>
<proteinExistence type="predicted"/>